<protein>
    <submittedName>
        <fullName evidence="2">Uncharacterized protein</fullName>
    </submittedName>
</protein>
<dbReference type="RefSeq" id="WP_183203355.1">
    <property type="nucleotide sequence ID" value="NZ_BAAAER010000004.1"/>
</dbReference>
<accession>A0A7W6JDN8</accession>
<evidence type="ECO:0000256" key="1">
    <source>
        <dbReference type="SAM" id="MobiDB-lite"/>
    </source>
</evidence>
<proteinExistence type="predicted"/>
<dbReference type="AlphaFoldDB" id="A0A7W6JDN8"/>
<sequence length="169" mass="17610">MLAAVMMSALILQQANPGPVVWAPPAELPPPPEVVSPVPAIPDSARADPFGYERAQCSPLIRPAAESLEACQIRIRSILAANMGDALPAGLAPAGSLDRCRQEAAGDRYALQCGTPGRPDRPSTGLQEQTCESRPEPLPQGGVVWTEECRPAGATRDSGLGLKIPLGGD</sequence>
<dbReference type="EMBL" id="JACIDM010000001">
    <property type="protein sequence ID" value="MBB4082258.1"/>
    <property type="molecule type" value="Genomic_DNA"/>
</dbReference>
<feature type="region of interest" description="Disordered" evidence="1">
    <location>
        <begin position="114"/>
        <end position="143"/>
    </location>
</feature>
<organism evidence="2 3">
    <name type="scientific">Brevundimonas lenta</name>
    <dbReference type="NCBI Taxonomy" id="424796"/>
    <lineage>
        <taxon>Bacteria</taxon>
        <taxon>Pseudomonadati</taxon>
        <taxon>Pseudomonadota</taxon>
        <taxon>Alphaproteobacteria</taxon>
        <taxon>Caulobacterales</taxon>
        <taxon>Caulobacteraceae</taxon>
        <taxon>Brevundimonas</taxon>
    </lineage>
</organism>
<comment type="caution">
    <text evidence="2">The sequence shown here is derived from an EMBL/GenBank/DDBJ whole genome shotgun (WGS) entry which is preliminary data.</text>
</comment>
<keyword evidence="3" id="KW-1185">Reference proteome</keyword>
<evidence type="ECO:0000313" key="3">
    <source>
        <dbReference type="Proteomes" id="UP000529946"/>
    </source>
</evidence>
<name>A0A7W6JDN8_9CAUL</name>
<reference evidence="2 3" key="1">
    <citation type="submission" date="2020-08" db="EMBL/GenBank/DDBJ databases">
        <title>Genomic Encyclopedia of Type Strains, Phase IV (KMG-IV): sequencing the most valuable type-strain genomes for metagenomic binning, comparative biology and taxonomic classification.</title>
        <authorList>
            <person name="Goeker M."/>
        </authorList>
    </citation>
    <scope>NUCLEOTIDE SEQUENCE [LARGE SCALE GENOMIC DNA]</scope>
    <source>
        <strain evidence="2 3">DSM 23960</strain>
    </source>
</reference>
<evidence type="ECO:0000313" key="2">
    <source>
        <dbReference type="EMBL" id="MBB4082258.1"/>
    </source>
</evidence>
<gene>
    <name evidence="2" type="ORF">GGR12_001097</name>
</gene>
<dbReference type="Proteomes" id="UP000529946">
    <property type="component" value="Unassembled WGS sequence"/>
</dbReference>